<reference evidence="3" key="1">
    <citation type="submission" date="2017-09" db="EMBL/GenBank/DDBJ databases">
        <title>Luteimonas liuhanmingii sp.nov., isolated from the intestinal contents of Tibetan Plateau Pika in Yushu, Qinghai Province, China.</title>
        <authorList>
            <person name="Gui Z."/>
        </authorList>
    </citation>
    <scope>NUCLEOTIDE SEQUENCE [LARGE SCALE GENOMIC DNA]</scope>
    <source>
        <strain evidence="3">100111</strain>
    </source>
</reference>
<evidence type="ECO:0008006" key="4">
    <source>
        <dbReference type="Google" id="ProtNLM"/>
    </source>
</evidence>
<proteinExistence type="predicted"/>
<feature type="signal peptide" evidence="1">
    <location>
        <begin position="1"/>
        <end position="21"/>
    </location>
</feature>
<evidence type="ECO:0000256" key="1">
    <source>
        <dbReference type="SAM" id="SignalP"/>
    </source>
</evidence>
<accession>A0A290XD08</accession>
<keyword evidence="1" id="KW-0732">Signal</keyword>
<feature type="chain" id="PRO_5013126841" description="Secreted protein" evidence="1">
    <location>
        <begin position="22"/>
        <end position="159"/>
    </location>
</feature>
<dbReference type="EMBL" id="CP023406">
    <property type="protein sequence ID" value="ATD66979.1"/>
    <property type="molecule type" value="Genomic_DNA"/>
</dbReference>
<sequence length="159" mass="17742">MRTLVVLAAAASLSLFNCAWAQDSDMETRMGSAQFRTAGLHKLDPDELRALEQWIAAQPPGQAQLRDAREAGRREAAVETARAPESEPVDSTIVGRFEGFARGRVFNLANGQVWRQVGDQNWPSVAVEGPRVEIRPARFGGWWMRVGDQNTRARVERVR</sequence>
<dbReference type="KEGG" id="lum:CNR27_05585"/>
<dbReference type="Proteomes" id="UP000218968">
    <property type="component" value="Chromosome"/>
</dbReference>
<keyword evidence="3" id="KW-1185">Reference proteome</keyword>
<evidence type="ECO:0000313" key="3">
    <source>
        <dbReference type="Proteomes" id="UP000218968"/>
    </source>
</evidence>
<name>A0A290XD08_9GAMM</name>
<organism evidence="2 3">
    <name type="scientific">Luteimonas chenhongjianii</name>
    <dbReference type="NCBI Taxonomy" id="2006110"/>
    <lineage>
        <taxon>Bacteria</taxon>
        <taxon>Pseudomonadati</taxon>
        <taxon>Pseudomonadota</taxon>
        <taxon>Gammaproteobacteria</taxon>
        <taxon>Lysobacterales</taxon>
        <taxon>Lysobacteraceae</taxon>
        <taxon>Luteimonas</taxon>
    </lineage>
</organism>
<protein>
    <recommendedName>
        <fullName evidence="4">Secreted protein</fullName>
    </recommendedName>
</protein>
<dbReference type="AlphaFoldDB" id="A0A290XD08"/>
<evidence type="ECO:0000313" key="2">
    <source>
        <dbReference type="EMBL" id="ATD66979.1"/>
    </source>
</evidence>
<gene>
    <name evidence="2" type="ORF">CNR27_05585</name>
</gene>